<dbReference type="PROSITE" id="PS51257">
    <property type="entry name" value="PROKAR_LIPOPROTEIN"/>
    <property type="match status" value="1"/>
</dbReference>
<reference evidence="2 3" key="1">
    <citation type="submission" date="2017-04" db="EMBL/GenBank/DDBJ databases">
        <authorList>
            <person name="Afonso C.L."/>
            <person name="Miller P.J."/>
            <person name="Scott M.A."/>
            <person name="Spackman E."/>
            <person name="Goraichik I."/>
            <person name="Dimitrov K.M."/>
            <person name="Suarez D.L."/>
            <person name="Swayne D.E."/>
        </authorList>
    </citation>
    <scope>NUCLEOTIDE SEQUENCE [LARGE SCALE GENOMIC DNA]</scope>
    <source>
        <strain evidence="2 3">CGMCC 1.12708</strain>
    </source>
</reference>
<dbReference type="STRING" id="1434700.SAMN06296427_10764"/>
<evidence type="ECO:0000313" key="3">
    <source>
        <dbReference type="Proteomes" id="UP000192393"/>
    </source>
</evidence>
<dbReference type="OrthoDB" id="1046005at2"/>
<protein>
    <recommendedName>
        <fullName evidence="4">DUF3829 domain-containing protein</fullName>
    </recommendedName>
</protein>
<sequence>MRKLILPFLVLSFLVTFSCKSENSSDASENVSQDDANEIIGYNNALIKLNDAQHKYLEIINNNLGKIETGLQNPNDRFAFSGLFPPTYFKPVSTFNEPKAEEPGNAFSKEDRQFFKSNIKTLNETFQNVQTKYEELKNYLKAEDFKDDNGAKGKQLIGEIDAFIANYNKTNEAITAKLSTVADGAERKILKDHPLKDYIFAFKDDSKAINEFVNIAYESPENYKSIETKLQASYDKIEKLNKQHTAMTAPDGKEFPGRDGSFKRFNDEINDFLVDARKIMREASTSGELTEYNLESFSRNEESIRNAYNNFVD</sequence>
<keyword evidence="3" id="KW-1185">Reference proteome</keyword>
<keyword evidence="1" id="KW-0732">Signal</keyword>
<dbReference type="EMBL" id="FWXS01000007">
    <property type="protein sequence ID" value="SMC75418.1"/>
    <property type="molecule type" value="Genomic_DNA"/>
</dbReference>
<evidence type="ECO:0000256" key="1">
    <source>
        <dbReference type="SAM" id="SignalP"/>
    </source>
</evidence>
<evidence type="ECO:0000313" key="2">
    <source>
        <dbReference type="EMBL" id="SMC75418.1"/>
    </source>
</evidence>
<dbReference type="AlphaFoldDB" id="A0A1W2BS70"/>
<evidence type="ECO:0008006" key="4">
    <source>
        <dbReference type="Google" id="ProtNLM"/>
    </source>
</evidence>
<dbReference type="RefSeq" id="WP_084017751.1">
    <property type="nucleotide sequence ID" value="NZ_FWXS01000007.1"/>
</dbReference>
<dbReference type="InterPro" id="IPR024291">
    <property type="entry name" value="DUF3829"/>
</dbReference>
<organism evidence="2 3">
    <name type="scientific">Moheibacter sediminis</name>
    <dbReference type="NCBI Taxonomy" id="1434700"/>
    <lineage>
        <taxon>Bacteria</taxon>
        <taxon>Pseudomonadati</taxon>
        <taxon>Bacteroidota</taxon>
        <taxon>Flavobacteriia</taxon>
        <taxon>Flavobacteriales</taxon>
        <taxon>Weeksellaceae</taxon>
        <taxon>Moheibacter</taxon>
    </lineage>
</organism>
<proteinExistence type="predicted"/>
<accession>A0A1W2BS70</accession>
<dbReference type="Pfam" id="PF12889">
    <property type="entry name" value="DUF3829"/>
    <property type="match status" value="1"/>
</dbReference>
<gene>
    <name evidence="2" type="ORF">SAMN06296427_10764</name>
</gene>
<name>A0A1W2BS70_9FLAO</name>
<dbReference type="Gene3D" id="1.20.120.930">
    <property type="entry name" value="Uncharacterised protein PF12889, N-terminal DUF3829"/>
    <property type="match status" value="1"/>
</dbReference>
<feature type="signal peptide" evidence="1">
    <location>
        <begin position="1"/>
        <end position="21"/>
    </location>
</feature>
<feature type="chain" id="PRO_5012619322" description="DUF3829 domain-containing protein" evidence="1">
    <location>
        <begin position="22"/>
        <end position="313"/>
    </location>
</feature>
<dbReference type="Proteomes" id="UP000192393">
    <property type="component" value="Unassembled WGS sequence"/>
</dbReference>